<accession>A0A097ITY7</accession>
<dbReference type="Gene3D" id="1.10.287.1970">
    <property type="match status" value="1"/>
</dbReference>
<dbReference type="Gene3D" id="3.90.1150.10">
    <property type="entry name" value="Aspartate Aminotransferase, domain 1"/>
    <property type="match status" value="1"/>
</dbReference>
<comment type="cofactor">
    <cofactor evidence="1">
        <name>pyridoxal 5'-phosphate</name>
        <dbReference type="ChEBI" id="CHEBI:597326"/>
    </cofactor>
</comment>
<organism evidence="8">
    <name type="scientific">Dumontia simplex</name>
    <dbReference type="NCBI Taxonomy" id="142491"/>
    <lineage>
        <taxon>Eukaryota</taxon>
        <taxon>Rhodophyta</taxon>
        <taxon>Florideophyceae</taxon>
        <taxon>Rhodymeniophycidae</taxon>
        <taxon>Gigartinales</taxon>
        <taxon>Dumontiaceae</taxon>
        <taxon>Dumontia</taxon>
    </lineage>
</organism>
<dbReference type="InterPro" id="IPR015424">
    <property type="entry name" value="PyrdxlP-dep_Trfase"/>
</dbReference>
<dbReference type="AlphaFoldDB" id="A0A097ITY7"/>
<dbReference type="GO" id="GO:0042853">
    <property type="term" value="P:L-alanine catabolic process"/>
    <property type="evidence" value="ECO:0007669"/>
    <property type="project" value="UniProtKB-UniPathway"/>
</dbReference>
<evidence type="ECO:0000256" key="1">
    <source>
        <dbReference type="ARBA" id="ARBA00001933"/>
    </source>
</evidence>
<dbReference type="GO" id="GO:0030170">
    <property type="term" value="F:pyridoxal phosphate binding"/>
    <property type="evidence" value="ECO:0007669"/>
    <property type="project" value="InterPro"/>
</dbReference>
<evidence type="ECO:0000256" key="4">
    <source>
        <dbReference type="ARBA" id="ARBA00022679"/>
    </source>
</evidence>
<dbReference type="Gene3D" id="3.40.640.10">
    <property type="entry name" value="Type I PLP-dependent aspartate aminotransferase-like (Major domain)"/>
    <property type="match status" value="1"/>
</dbReference>
<dbReference type="FunFam" id="3.90.1150.10:FF:000010">
    <property type="entry name" value="Alanine aminotransferase 2"/>
    <property type="match status" value="1"/>
</dbReference>
<proteinExistence type="evidence at transcript level"/>
<evidence type="ECO:0000259" key="7">
    <source>
        <dbReference type="Pfam" id="PF00155"/>
    </source>
</evidence>
<evidence type="ECO:0000313" key="8">
    <source>
        <dbReference type="EMBL" id="AIT69935.1"/>
    </source>
</evidence>
<feature type="domain" description="Aminotransferase class I/classII large" evidence="7">
    <location>
        <begin position="111"/>
        <end position="483"/>
    </location>
</feature>
<dbReference type="InterPro" id="IPR015422">
    <property type="entry name" value="PyrdxlP-dep_Trfase_small"/>
</dbReference>
<evidence type="ECO:0000256" key="2">
    <source>
        <dbReference type="ARBA" id="ARBA00011738"/>
    </source>
</evidence>
<dbReference type="Pfam" id="PF00155">
    <property type="entry name" value="Aminotran_1_2"/>
    <property type="match status" value="1"/>
</dbReference>
<dbReference type="CDD" id="cd00609">
    <property type="entry name" value="AAT_like"/>
    <property type="match status" value="1"/>
</dbReference>
<dbReference type="InterPro" id="IPR015421">
    <property type="entry name" value="PyrdxlP-dep_Trfase_major"/>
</dbReference>
<dbReference type="SUPFAM" id="SSF53383">
    <property type="entry name" value="PLP-dependent transferases"/>
    <property type="match status" value="1"/>
</dbReference>
<keyword evidence="5" id="KW-0663">Pyridoxal phosphate</keyword>
<reference evidence="8" key="1">
    <citation type="journal article" date="2014" name="PLoS ONE">
        <title>Phylogeny of c4-photosynthesis enzymes based on algal transcriptomic and genomic data supports an archaeal/proteobacterial origin and multiple duplication for most c4-related genes.</title>
        <authorList>
            <person name="Chi S."/>
            <person name="Wu S."/>
            <person name="Yu J."/>
            <person name="Wang X."/>
            <person name="Tang X."/>
            <person name="Liu T."/>
        </authorList>
    </citation>
    <scope>NUCLEOTIDE SEQUENCE</scope>
    <source>
        <strain evidence="8">IEHF-2002069</strain>
    </source>
</reference>
<evidence type="ECO:0000256" key="6">
    <source>
        <dbReference type="ARBA" id="ARBA00025785"/>
    </source>
</evidence>
<dbReference type="GO" id="GO:0004021">
    <property type="term" value="F:L-alanine:2-oxoglutarate aminotransferase activity"/>
    <property type="evidence" value="ECO:0007669"/>
    <property type="project" value="TreeGrafter"/>
</dbReference>
<dbReference type="EMBL" id="KM113732">
    <property type="protein sequence ID" value="AIT69935.1"/>
    <property type="molecule type" value="mRNA"/>
</dbReference>
<dbReference type="PANTHER" id="PTHR11751:SF29">
    <property type="entry name" value="ALANINE TRANSAMINASE"/>
    <property type="match status" value="1"/>
</dbReference>
<evidence type="ECO:0000256" key="5">
    <source>
        <dbReference type="ARBA" id="ARBA00022898"/>
    </source>
</evidence>
<keyword evidence="4" id="KW-0808">Transferase</keyword>
<dbReference type="InterPro" id="IPR004839">
    <property type="entry name" value="Aminotransferase_I/II_large"/>
</dbReference>
<comment type="subunit">
    <text evidence="2">Homodimer.</text>
</comment>
<keyword evidence="3" id="KW-0032">Aminotransferase</keyword>
<comment type="similarity">
    <text evidence="6">Belongs to the class-I pyridoxal-phosphate-dependent aminotransferase family. Alanine aminotransferase subfamily.</text>
</comment>
<dbReference type="FunFam" id="3.40.640.10:FF:000012">
    <property type="entry name" value="alanine aminotransferase 2"/>
    <property type="match status" value="1"/>
</dbReference>
<evidence type="ECO:0000256" key="3">
    <source>
        <dbReference type="ARBA" id="ARBA00022576"/>
    </source>
</evidence>
<dbReference type="PANTHER" id="PTHR11751">
    <property type="entry name" value="ALANINE AMINOTRANSFERASE"/>
    <property type="match status" value="1"/>
</dbReference>
<sequence length="497" mass="54614">MTSRTQPAPDVPRKVLSAAGGVNRSLEAMEYAVRGQLVLRAEALARQLSRRVPDSQPSPSESPLPFHSVVYCNIGNPQSVGQKPISFVRQVLAAIMCPTLIAPDAPAVFPSDVVQRARDVLAASHGVGAYSESRGLPFVRARVAKAIHRRDGFPSHPDNIFLSNGASDSVKVLLSMLLRTPTDGVMIPIPQYPLYSASMTALNGAQVGYYLDEDNAWGLGVDELQLRLDEARGRGITVRALVVINPGNPTGQVLSEQNLKDIIHFCERENLVIMADEVYQKNVYTEEKPFVSFKKVVSELRSQVELASFHSVSKGVMGECGLRGGYMEVLNMDQYVNELIYKLFSVSLCSNIVGQVAVDLMMTPPEQGDPSYELYNSEVTNIYESLRRKAIAMSDGLNAFEGVRCNPSEGAMYLFPRITIPPAAVTEAKNLGLASADVMYCLEMLEATGICVVPGSGFGQRKGTYHFRTTFLPSEKEIPGVIDRMHRFHQQFMLKYS</sequence>
<dbReference type="UniPathway" id="UPA00528">
    <property type="reaction ID" value="UER00586"/>
</dbReference>
<gene>
    <name evidence="8" type="primary">alt</name>
</gene>
<protein>
    <submittedName>
        <fullName evidence="8">Alanine transaminase</fullName>
    </submittedName>
</protein>
<dbReference type="InterPro" id="IPR045088">
    <property type="entry name" value="ALAT1/2-like"/>
</dbReference>
<name>A0A097ITY7_9FLOR</name>